<proteinExistence type="predicted"/>
<comment type="caution">
    <text evidence="1">The sequence shown here is derived from an EMBL/GenBank/DDBJ whole genome shotgun (WGS) entry which is preliminary data.</text>
</comment>
<evidence type="ECO:0000313" key="1">
    <source>
        <dbReference type="EMBL" id="MDN7243870.1"/>
    </source>
</evidence>
<gene>
    <name evidence="1" type="ORF">QWY13_00080</name>
</gene>
<evidence type="ECO:0000313" key="2">
    <source>
        <dbReference type="Proteomes" id="UP001172142"/>
    </source>
</evidence>
<accession>A0ABT8N7L6</accession>
<name>A0ABT8N7L6_9BACL</name>
<protein>
    <submittedName>
        <fullName evidence="1">Uncharacterized protein</fullName>
    </submittedName>
</protein>
<dbReference type="EMBL" id="JAUJWU010000001">
    <property type="protein sequence ID" value="MDN7243870.1"/>
    <property type="molecule type" value="Genomic_DNA"/>
</dbReference>
<keyword evidence="2" id="KW-1185">Reference proteome</keyword>
<sequence>MNTRKWLVIAVPFLLLLAFAWTYIPQKVVSIEPANVSKIAVFDENSIKLMEITKERDINHLVDNLNNVTLQKGTPSIGDIKFSFRTVFFDDEGKEIKDLTINSRDTIKYKGFFYRSEDHLIDYDYIEELVSK</sequence>
<dbReference type="RefSeq" id="WP_301854417.1">
    <property type="nucleotide sequence ID" value="NZ_JAUJWU010000001.1"/>
</dbReference>
<organism evidence="1 2">
    <name type="scientific">Planococcus shenhongbingii</name>
    <dbReference type="NCBI Taxonomy" id="3058398"/>
    <lineage>
        <taxon>Bacteria</taxon>
        <taxon>Bacillati</taxon>
        <taxon>Bacillota</taxon>
        <taxon>Bacilli</taxon>
        <taxon>Bacillales</taxon>
        <taxon>Caryophanaceae</taxon>
        <taxon>Planococcus</taxon>
    </lineage>
</organism>
<reference evidence="1 2" key="1">
    <citation type="submission" date="2023-07" db="EMBL/GenBank/DDBJ databases">
        <title>Novel species in genus Planococcus.</title>
        <authorList>
            <person name="Ning S."/>
        </authorList>
    </citation>
    <scope>NUCLEOTIDE SEQUENCE [LARGE SCALE GENOMIC DNA]</scope>
    <source>
        <strain evidence="1 2">N017</strain>
    </source>
</reference>
<dbReference type="Proteomes" id="UP001172142">
    <property type="component" value="Unassembled WGS sequence"/>
</dbReference>